<sequence length="197" mass="22692">MNLPAVSPDAPPSNVCGRTTSITLFTTQKPWGRFWMPFMFTLTRAAPKSLEAMDKLSFISFASWSLIRELPYNGPPQTVRRLRYPHLFFEVSFNGSWAQYIDSSVRVLTTGMYTFWGSSRRFPGPLPAGPFQAFFKVHEVDASHYHCAYPDATVTIVRSALELEERLEMFAHRVRHLPEEQFDAAWDAFIEDAQRYL</sequence>
<accession>A0A6J4THX9</accession>
<reference evidence="1" key="1">
    <citation type="submission" date="2020-02" db="EMBL/GenBank/DDBJ databases">
        <authorList>
            <person name="Meier V. D."/>
        </authorList>
    </citation>
    <scope>NUCLEOTIDE SEQUENCE</scope>
    <source>
        <strain evidence="1">AVDCRST_MAG67</strain>
    </source>
</reference>
<name>A0A6J4THX9_9ACTN</name>
<evidence type="ECO:0000313" key="1">
    <source>
        <dbReference type="EMBL" id="CAA9523709.1"/>
    </source>
</evidence>
<protein>
    <submittedName>
        <fullName evidence="1">Uncharacterized protein</fullName>
    </submittedName>
</protein>
<dbReference type="EMBL" id="CADCVQ010000148">
    <property type="protein sequence ID" value="CAA9523709.1"/>
    <property type="molecule type" value="Genomic_DNA"/>
</dbReference>
<gene>
    <name evidence="1" type="ORF">AVDCRST_MAG67-3891</name>
</gene>
<dbReference type="AlphaFoldDB" id="A0A6J4THX9"/>
<proteinExistence type="predicted"/>
<organism evidence="1">
    <name type="scientific">uncultured Solirubrobacteraceae bacterium</name>
    <dbReference type="NCBI Taxonomy" id="1162706"/>
    <lineage>
        <taxon>Bacteria</taxon>
        <taxon>Bacillati</taxon>
        <taxon>Actinomycetota</taxon>
        <taxon>Thermoleophilia</taxon>
        <taxon>Solirubrobacterales</taxon>
        <taxon>Solirubrobacteraceae</taxon>
        <taxon>environmental samples</taxon>
    </lineage>
</organism>